<feature type="domain" description="KilA-N" evidence="1">
    <location>
        <begin position="1"/>
        <end position="101"/>
    </location>
</feature>
<dbReference type="PROSITE" id="PS51301">
    <property type="entry name" value="KILA_N"/>
    <property type="match status" value="1"/>
</dbReference>
<dbReference type="RefSeq" id="WP_265218849.1">
    <property type="nucleotide sequence ID" value="NZ_JAPEUL010000007.1"/>
</dbReference>
<reference evidence="2" key="1">
    <citation type="submission" date="2022-11" db="EMBL/GenBank/DDBJ databases">
        <title>Marinomonas sp. nov., isolated from marine algae.</title>
        <authorList>
            <person name="Choi D.G."/>
            <person name="Kim J.M."/>
            <person name="Lee J.K."/>
            <person name="Baek J.H."/>
            <person name="Jeon C.O."/>
        </authorList>
    </citation>
    <scope>NUCLEOTIDE SEQUENCE</scope>
    <source>
        <strain evidence="2">KJ51-3</strain>
    </source>
</reference>
<dbReference type="InterPro" id="IPR018004">
    <property type="entry name" value="KilA/APSES_HTH"/>
</dbReference>
<comment type="caution">
    <text evidence="2">The sequence shown here is derived from an EMBL/GenBank/DDBJ whole genome shotgun (WGS) entry which is preliminary data.</text>
</comment>
<dbReference type="InterPro" id="IPR017880">
    <property type="entry name" value="KilA_N"/>
</dbReference>
<dbReference type="Pfam" id="PF04383">
    <property type="entry name" value="KilA-N"/>
    <property type="match status" value="1"/>
</dbReference>
<keyword evidence="3" id="KW-1185">Reference proteome</keyword>
<accession>A0ABT3KGH3</accession>
<sequence>MAHITISSKDIRTLDGLYSLNDLHKAAGSDKKHAPFRFMRNAQTQELIAEIEQAPNLVLGVNTVHGGVNRGTYVCKELVYAYAMWISPKFNLEVIRAFDQAQQPEPEPMQQTLPSPIQDDEKLKLINDVAKSLGITESIAVVSATDIMAMIQTIRNYQQQLARIQTNPAWVDQTIERVKNATGRHFGEG</sequence>
<evidence type="ECO:0000313" key="3">
    <source>
        <dbReference type="Proteomes" id="UP001431181"/>
    </source>
</evidence>
<organism evidence="2 3">
    <name type="scientific">Marinomonas rhodophyticola</name>
    <dbReference type="NCBI Taxonomy" id="2992803"/>
    <lineage>
        <taxon>Bacteria</taxon>
        <taxon>Pseudomonadati</taxon>
        <taxon>Pseudomonadota</taxon>
        <taxon>Gammaproteobacteria</taxon>
        <taxon>Oceanospirillales</taxon>
        <taxon>Oceanospirillaceae</taxon>
        <taxon>Marinomonas</taxon>
    </lineage>
</organism>
<dbReference type="SMART" id="SM01252">
    <property type="entry name" value="KilA-N"/>
    <property type="match status" value="1"/>
</dbReference>
<name>A0ABT3KGH3_9GAMM</name>
<dbReference type="Proteomes" id="UP001431181">
    <property type="component" value="Unassembled WGS sequence"/>
</dbReference>
<protein>
    <submittedName>
        <fullName evidence="2">KilA-N domain-containing protein</fullName>
    </submittedName>
</protein>
<gene>
    <name evidence="2" type="ORF">ONZ52_11980</name>
</gene>
<evidence type="ECO:0000313" key="2">
    <source>
        <dbReference type="EMBL" id="MCW4629635.1"/>
    </source>
</evidence>
<evidence type="ECO:0000259" key="1">
    <source>
        <dbReference type="PROSITE" id="PS51301"/>
    </source>
</evidence>
<proteinExistence type="predicted"/>
<dbReference type="EMBL" id="JAPEUL010000007">
    <property type="protein sequence ID" value="MCW4629635.1"/>
    <property type="molecule type" value="Genomic_DNA"/>
</dbReference>